<evidence type="ECO:0000256" key="4">
    <source>
        <dbReference type="ARBA" id="ARBA00023125"/>
    </source>
</evidence>
<dbReference type="RefSeq" id="WP_331844750.1">
    <property type="nucleotide sequence ID" value="NZ_JAZHPZ010000001.1"/>
</dbReference>
<accession>A0ABU7VL82</accession>
<dbReference type="PROSITE" id="PS50110">
    <property type="entry name" value="RESPONSE_REGULATORY"/>
    <property type="match status" value="1"/>
</dbReference>
<comment type="caution">
    <text evidence="8">The sequence shown here is derived from an EMBL/GenBank/DDBJ whole genome shotgun (WGS) entry which is preliminary data.</text>
</comment>
<dbReference type="Gene3D" id="3.40.50.2300">
    <property type="match status" value="1"/>
</dbReference>
<evidence type="ECO:0000259" key="7">
    <source>
        <dbReference type="PROSITE" id="PS50110"/>
    </source>
</evidence>
<name>A0ABU7VL82_9BACL</name>
<keyword evidence="3" id="KW-0805">Transcription regulation</keyword>
<evidence type="ECO:0000313" key="8">
    <source>
        <dbReference type="EMBL" id="MEF2964523.1"/>
    </source>
</evidence>
<dbReference type="PANTHER" id="PTHR48111:SF1">
    <property type="entry name" value="TWO-COMPONENT RESPONSE REGULATOR ORR33"/>
    <property type="match status" value="1"/>
</dbReference>
<dbReference type="SMART" id="SM00448">
    <property type="entry name" value="REC"/>
    <property type="match status" value="1"/>
</dbReference>
<keyword evidence="5" id="KW-0804">Transcription</keyword>
<evidence type="ECO:0000256" key="5">
    <source>
        <dbReference type="ARBA" id="ARBA00023163"/>
    </source>
</evidence>
<organism evidence="8 9">
    <name type="scientific">Paenibacillus haidiansis</name>
    <dbReference type="NCBI Taxonomy" id="1574488"/>
    <lineage>
        <taxon>Bacteria</taxon>
        <taxon>Bacillati</taxon>
        <taxon>Bacillota</taxon>
        <taxon>Bacilli</taxon>
        <taxon>Bacillales</taxon>
        <taxon>Paenibacillaceae</taxon>
        <taxon>Paenibacillus</taxon>
    </lineage>
</organism>
<keyword evidence="1" id="KW-0597">Phosphoprotein</keyword>
<dbReference type="InterPro" id="IPR011006">
    <property type="entry name" value="CheY-like_superfamily"/>
</dbReference>
<evidence type="ECO:0000256" key="2">
    <source>
        <dbReference type="ARBA" id="ARBA00023012"/>
    </source>
</evidence>
<evidence type="ECO:0000256" key="3">
    <source>
        <dbReference type="ARBA" id="ARBA00023015"/>
    </source>
</evidence>
<comment type="caution">
    <text evidence="6">Lacks conserved residue(s) required for the propagation of feature annotation.</text>
</comment>
<dbReference type="SUPFAM" id="SSF52172">
    <property type="entry name" value="CheY-like"/>
    <property type="match status" value="1"/>
</dbReference>
<dbReference type="InterPro" id="IPR001789">
    <property type="entry name" value="Sig_transdc_resp-reg_receiver"/>
</dbReference>
<evidence type="ECO:0000256" key="1">
    <source>
        <dbReference type="ARBA" id="ARBA00022553"/>
    </source>
</evidence>
<evidence type="ECO:0000313" key="9">
    <source>
        <dbReference type="Proteomes" id="UP001306950"/>
    </source>
</evidence>
<dbReference type="Pfam" id="PF00072">
    <property type="entry name" value="Response_reg"/>
    <property type="match status" value="1"/>
</dbReference>
<dbReference type="InterPro" id="IPR039420">
    <property type="entry name" value="WalR-like"/>
</dbReference>
<dbReference type="PANTHER" id="PTHR48111">
    <property type="entry name" value="REGULATOR OF RPOS"/>
    <property type="match status" value="1"/>
</dbReference>
<sequence>MPNTTLPSQEEQSSLYLNIVQTAQEAVSEMNGILFISCAGGPAYAETQVRGILDSQPGLSYEIWNGEEPGNLFVLLPGQSLDAVHFQGLLLKQRLQETVQNFDPRMTLTSFEKREEITQHVLMQMEDSIRQLTAGEIHIFSREEMQTARSRILIVEGDATVREFLEIRLQMQGYETLVADNGLTALELIGSWQPDLVLTELNLYGIDGLPYIHHIQQLDVPESPKIVILTEQRVEQTISLCFQNGVDDYITKPFSPVELDARIRRCIH</sequence>
<evidence type="ECO:0000256" key="6">
    <source>
        <dbReference type="PROSITE-ProRule" id="PRU00169"/>
    </source>
</evidence>
<keyword evidence="9" id="KW-1185">Reference proteome</keyword>
<dbReference type="EMBL" id="JAZHPZ010000001">
    <property type="protein sequence ID" value="MEF2964523.1"/>
    <property type="molecule type" value="Genomic_DNA"/>
</dbReference>
<dbReference type="Proteomes" id="UP001306950">
    <property type="component" value="Unassembled WGS sequence"/>
</dbReference>
<keyword evidence="2" id="KW-0902">Two-component regulatory system</keyword>
<proteinExistence type="predicted"/>
<keyword evidence="4" id="KW-0238">DNA-binding</keyword>
<protein>
    <submittedName>
        <fullName evidence="8">Response regulator transcription factor</fullName>
    </submittedName>
</protein>
<gene>
    <name evidence="8" type="ORF">V3851_01665</name>
</gene>
<reference evidence="8 9" key="1">
    <citation type="submission" date="2024-02" db="EMBL/GenBank/DDBJ databases">
        <title>A nitrogen-fixing paenibacillus bacterium.</title>
        <authorList>
            <person name="Zhang W.L."/>
            <person name="Chen S.F."/>
        </authorList>
    </citation>
    <scope>NUCLEOTIDE SEQUENCE [LARGE SCALE GENOMIC DNA]</scope>
    <source>
        <strain evidence="8 9">M1</strain>
    </source>
</reference>
<feature type="domain" description="Response regulatory" evidence="7">
    <location>
        <begin position="151"/>
        <end position="267"/>
    </location>
</feature>